<protein>
    <recommendedName>
        <fullName evidence="3">Transcriptional regulator</fullName>
    </recommendedName>
</protein>
<dbReference type="Gene3D" id="1.25.40.10">
    <property type="entry name" value="Tetratricopeptide repeat domain"/>
    <property type="match status" value="1"/>
</dbReference>
<evidence type="ECO:0000313" key="1">
    <source>
        <dbReference type="EMBL" id="PNE32550.1"/>
    </source>
</evidence>
<evidence type="ECO:0008006" key="3">
    <source>
        <dbReference type="Google" id="ProtNLM"/>
    </source>
</evidence>
<gene>
    <name evidence="1" type="ORF">AF335_18520</name>
</gene>
<comment type="caution">
    <text evidence="1">The sequence shown here is derived from an EMBL/GenBank/DDBJ whole genome shotgun (WGS) entry which is preliminary data.</text>
</comment>
<dbReference type="Proteomes" id="UP000235945">
    <property type="component" value="Unassembled WGS sequence"/>
</dbReference>
<organism evidence="1 2">
    <name type="scientific">Streptomyces eurocidicus</name>
    <name type="common">Streptoverticillium eurocidicus</name>
    <dbReference type="NCBI Taxonomy" id="66423"/>
    <lineage>
        <taxon>Bacteria</taxon>
        <taxon>Bacillati</taxon>
        <taxon>Actinomycetota</taxon>
        <taxon>Actinomycetes</taxon>
        <taxon>Kitasatosporales</taxon>
        <taxon>Streptomycetaceae</taxon>
        <taxon>Streptomyces</taxon>
    </lineage>
</organism>
<reference evidence="2" key="1">
    <citation type="submission" date="2015-07" db="EMBL/GenBank/DDBJ databases">
        <authorList>
            <person name="Graham D.E."/>
            <person name="Giannone R.J."/>
            <person name="Gulvik C.A."/>
            <person name="Hettich R.L."/>
            <person name="Klingeman D.M."/>
            <person name="Mahan K.M."/>
            <person name="Parry R.J."/>
            <person name="Spain J.C."/>
        </authorList>
    </citation>
    <scope>NUCLEOTIDE SEQUENCE [LARGE SCALE GENOMIC DNA]</scope>
    <source>
        <strain evidence="2">ATCC 27428</strain>
    </source>
</reference>
<evidence type="ECO:0000313" key="2">
    <source>
        <dbReference type="Proteomes" id="UP000235945"/>
    </source>
</evidence>
<dbReference type="InterPro" id="IPR011990">
    <property type="entry name" value="TPR-like_helical_dom_sf"/>
</dbReference>
<name>A0A2N8NUU1_STREU</name>
<proteinExistence type="predicted"/>
<accession>A0A2N8NUU1</accession>
<dbReference type="EMBL" id="LGUI01000005">
    <property type="protein sequence ID" value="PNE32550.1"/>
    <property type="molecule type" value="Genomic_DNA"/>
</dbReference>
<dbReference type="SUPFAM" id="SSF48452">
    <property type="entry name" value="TPR-like"/>
    <property type="match status" value="1"/>
</dbReference>
<sequence length="436" mass="46726">MSHPAYARLIAETHAELGFGNMAARREKVSRWESGRTVPELGTQLAMAHVHRVSEKDVRRLGWPHWLHLATDDDALLEQPWTPQGAISATRRTAQPGREGTRSYLAVTGPVLEAQIKKALAALASPQQPPAQDGHFVNPDRLAGIEARTRALEVQGAGSSATPMTLHHAARAGHRLVGRLLATGGYDRPTGTRLLLLATRTAALCGYFNSCLGDEAGAERYDLTAIRSAAAAGSRRHAAACMSRLAILHLIAGDARDALSLVNAAQSLTPRPSPRFDAFLLAREALALARLGEARRSTQALDRATALVTGAPDEGPPTDGFGFGIGIDEGHLNFGYGYAWHYLGDQKKALAHFAPFLAPSTAQVPPRTARRLLYVVDAHLSLGDLDAAVDSAYRAVDLIGSLPPGLADQYRRRFVPYLAEAPVSDLLPHLADHPAS</sequence>
<dbReference type="AlphaFoldDB" id="A0A2N8NUU1"/>
<keyword evidence="2" id="KW-1185">Reference proteome</keyword>